<feature type="compositionally biased region" description="Basic residues" evidence="1">
    <location>
        <begin position="44"/>
        <end position="53"/>
    </location>
</feature>
<accession>A0ABS3Y3E0</accession>
<reference evidence="2 3" key="1">
    <citation type="submission" date="2021-02" db="EMBL/GenBank/DDBJ databases">
        <title>Streptomyces spirodelae sp. nov., isolated from duckweed.</title>
        <authorList>
            <person name="Saimee Y."/>
            <person name="Duangmal K."/>
        </authorList>
    </citation>
    <scope>NUCLEOTIDE SEQUENCE [LARGE SCALE GENOMIC DNA]</scope>
    <source>
        <strain evidence="2 3">DSM 42105</strain>
    </source>
</reference>
<keyword evidence="3" id="KW-1185">Reference proteome</keyword>
<organism evidence="2 3">
    <name type="scientific">Streptomyces smyrnaeus</name>
    <dbReference type="NCBI Taxonomy" id="1387713"/>
    <lineage>
        <taxon>Bacteria</taxon>
        <taxon>Bacillati</taxon>
        <taxon>Actinomycetota</taxon>
        <taxon>Actinomycetes</taxon>
        <taxon>Kitasatosporales</taxon>
        <taxon>Streptomycetaceae</taxon>
        <taxon>Streptomyces</taxon>
    </lineage>
</organism>
<evidence type="ECO:0000313" key="3">
    <source>
        <dbReference type="Proteomes" id="UP000721954"/>
    </source>
</evidence>
<comment type="caution">
    <text evidence="2">The sequence shown here is derived from an EMBL/GenBank/DDBJ whole genome shotgun (WGS) entry which is preliminary data.</text>
</comment>
<evidence type="ECO:0000313" key="2">
    <source>
        <dbReference type="EMBL" id="MBO8202013.1"/>
    </source>
</evidence>
<sequence>MDALVTVAVVIAMIALGVLLIHRLNAQHDQRIAAFRYGAALPVRRSRRRKRRRPADSAAGHHDGNRE</sequence>
<dbReference type="EMBL" id="JAFFZM010000019">
    <property type="protein sequence ID" value="MBO8202013.1"/>
    <property type="molecule type" value="Genomic_DNA"/>
</dbReference>
<proteinExistence type="predicted"/>
<evidence type="ECO:0008006" key="4">
    <source>
        <dbReference type="Google" id="ProtNLM"/>
    </source>
</evidence>
<dbReference type="RefSeq" id="WP_209213570.1">
    <property type="nucleotide sequence ID" value="NZ_JAFFZM010000019.1"/>
</dbReference>
<protein>
    <recommendedName>
        <fullName evidence="4">Secreted protein</fullName>
    </recommendedName>
</protein>
<evidence type="ECO:0000256" key="1">
    <source>
        <dbReference type="SAM" id="MobiDB-lite"/>
    </source>
</evidence>
<dbReference type="Proteomes" id="UP000721954">
    <property type="component" value="Unassembled WGS sequence"/>
</dbReference>
<name>A0ABS3Y3E0_9ACTN</name>
<dbReference type="GeneID" id="96262375"/>
<feature type="region of interest" description="Disordered" evidence="1">
    <location>
        <begin position="44"/>
        <end position="67"/>
    </location>
</feature>
<gene>
    <name evidence="2" type="ORF">JW613_27505</name>
</gene>